<protein>
    <submittedName>
        <fullName evidence="2">Uncharacterized protein</fullName>
    </submittedName>
</protein>
<evidence type="ECO:0000313" key="1">
    <source>
        <dbReference type="EMBL" id="EDR96160.1"/>
    </source>
</evidence>
<dbReference type="Proteomes" id="UP000004935">
    <property type="component" value="Unassembled WGS sequence"/>
</dbReference>
<gene>
    <name evidence="2" type="ORF">ANACAC_03297</name>
    <name evidence="1" type="ORF">ANACAC_03318</name>
</gene>
<keyword evidence="3" id="KW-1185">Reference proteome</keyword>
<evidence type="ECO:0000313" key="3">
    <source>
        <dbReference type="Proteomes" id="UP000004935"/>
    </source>
</evidence>
<reference evidence="2 3" key="2">
    <citation type="submission" date="2007-11" db="EMBL/GenBank/DDBJ databases">
        <authorList>
            <person name="Fulton L."/>
            <person name="Clifton S."/>
            <person name="Fulton B."/>
            <person name="Xu J."/>
            <person name="Minx P."/>
            <person name="Pepin K.H."/>
            <person name="Johnson M."/>
            <person name="Thiruvilangam P."/>
            <person name="Bhonagiri V."/>
            <person name="Nash W.E."/>
            <person name="Mardis E.R."/>
            <person name="Wilson R.K."/>
        </authorList>
    </citation>
    <scope>NUCLEOTIDE SEQUENCE [LARGE SCALE GENOMIC DNA]</scope>
    <source>
        <strain evidence="2">DSM 14662</strain>
        <strain evidence="3">DSM 14662 / CCUG 47493 / JCM 13470 / NCIMB 13811 / L1-92</strain>
    </source>
</reference>
<dbReference type="EMBL" id="ABAX03000035">
    <property type="protein sequence ID" value="EDR96160.1"/>
    <property type="molecule type" value="Genomic_DNA"/>
</dbReference>
<dbReference type="AlphaFoldDB" id="B0MI60"/>
<sequence>MVHESISETSSLRSRQSRSYKQKVILLRNVNIPHRIPFSLCFQSCIRGCTLKTSYRTQKVIFYKK</sequence>
<dbReference type="HOGENOM" id="CLU_2840054_0_0_9"/>
<name>B0MI60_ANACD</name>
<comment type="caution">
    <text evidence="2">The sequence shown here is derived from an EMBL/GenBank/DDBJ whole genome shotgun (WGS) entry which is preliminary data.</text>
</comment>
<accession>B0MI60</accession>
<reference evidence="2 3" key="1">
    <citation type="submission" date="2007-11" db="EMBL/GenBank/DDBJ databases">
        <title>Draft genome sequence of Anaerostipes caccae (DSM 14662).</title>
        <authorList>
            <person name="Sudarsanam P."/>
            <person name="Ley R."/>
            <person name="Guruge J."/>
            <person name="Turnbaugh P.J."/>
            <person name="Mahowald M."/>
            <person name="Liep D."/>
            <person name="Gordon J."/>
        </authorList>
    </citation>
    <scope>NUCLEOTIDE SEQUENCE [LARGE SCALE GENOMIC DNA]</scope>
    <source>
        <strain evidence="2">DSM 14662</strain>
        <strain evidence="3">DSM 14662 / CCUG 47493 / JCM 13470 / NCIMB 13811 / L1-92</strain>
    </source>
</reference>
<organism evidence="2 3">
    <name type="scientific">Anaerostipes caccae (strain DSM 14662 / CCUG 47493 / JCM 13470 / NCIMB 13811 / L1-92)</name>
    <dbReference type="NCBI Taxonomy" id="411490"/>
    <lineage>
        <taxon>Bacteria</taxon>
        <taxon>Bacillati</taxon>
        <taxon>Bacillota</taxon>
        <taxon>Clostridia</taxon>
        <taxon>Lachnospirales</taxon>
        <taxon>Lachnospiraceae</taxon>
        <taxon>Anaerostipes</taxon>
    </lineage>
</organism>
<proteinExistence type="predicted"/>
<dbReference type="EMBL" id="ABAX03000031">
    <property type="protein sequence ID" value="EDR96166.1"/>
    <property type="molecule type" value="Genomic_DNA"/>
</dbReference>
<evidence type="ECO:0000313" key="2">
    <source>
        <dbReference type="EMBL" id="EDR96166.1"/>
    </source>
</evidence>